<dbReference type="InterPro" id="IPR052173">
    <property type="entry name" value="Beta-lactam_resp_regulator"/>
</dbReference>
<feature type="transmembrane region" description="Helical" evidence="2">
    <location>
        <begin position="136"/>
        <end position="155"/>
    </location>
</feature>
<organism evidence="4 5">
    <name type="scientific">Gimesia chilikensis</name>
    <dbReference type="NCBI Taxonomy" id="2605989"/>
    <lineage>
        <taxon>Bacteria</taxon>
        <taxon>Pseudomonadati</taxon>
        <taxon>Planctomycetota</taxon>
        <taxon>Planctomycetia</taxon>
        <taxon>Planctomycetales</taxon>
        <taxon>Planctomycetaceae</taxon>
        <taxon>Gimesia</taxon>
    </lineage>
</organism>
<gene>
    <name evidence="4" type="primary">blaR1_7</name>
    <name evidence="4" type="ORF">V6x_56550</name>
</gene>
<evidence type="ECO:0000256" key="2">
    <source>
        <dbReference type="SAM" id="Phobius"/>
    </source>
</evidence>
<evidence type="ECO:0000256" key="1">
    <source>
        <dbReference type="SAM" id="MobiDB-lite"/>
    </source>
</evidence>
<proteinExistence type="predicted"/>
<reference evidence="4 5" key="1">
    <citation type="submission" date="2019-02" db="EMBL/GenBank/DDBJ databases">
        <title>Deep-cultivation of Planctomycetes and their phenomic and genomic characterization uncovers novel biology.</title>
        <authorList>
            <person name="Wiegand S."/>
            <person name="Jogler M."/>
            <person name="Boedeker C."/>
            <person name="Pinto D."/>
            <person name="Vollmers J."/>
            <person name="Rivas-Marin E."/>
            <person name="Kohn T."/>
            <person name="Peeters S.H."/>
            <person name="Heuer A."/>
            <person name="Rast P."/>
            <person name="Oberbeckmann S."/>
            <person name="Bunk B."/>
            <person name="Jeske O."/>
            <person name="Meyerdierks A."/>
            <person name="Storesund J.E."/>
            <person name="Kallscheuer N."/>
            <person name="Luecker S."/>
            <person name="Lage O.M."/>
            <person name="Pohl T."/>
            <person name="Merkel B.J."/>
            <person name="Hornburger P."/>
            <person name="Mueller R.-W."/>
            <person name="Bruemmer F."/>
            <person name="Labrenz M."/>
            <person name="Spormann A.M."/>
            <person name="Op den Camp H."/>
            <person name="Overmann J."/>
            <person name="Amann R."/>
            <person name="Jetten M.S.M."/>
            <person name="Mascher T."/>
            <person name="Medema M.H."/>
            <person name="Devos D.P."/>
            <person name="Kaster A.-K."/>
            <person name="Ovreas L."/>
            <person name="Rohde M."/>
            <person name="Galperin M.Y."/>
            <person name="Jogler C."/>
        </authorList>
    </citation>
    <scope>NUCLEOTIDE SEQUENCE [LARGE SCALE GENOMIC DNA]</scope>
    <source>
        <strain evidence="4 5">V6</strain>
    </source>
</reference>
<evidence type="ECO:0000313" key="4">
    <source>
        <dbReference type="EMBL" id="QDU05911.1"/>
    </source>
</evidence>
<feature type="region of interest" description="Disordered" evidence="1">
    <location>
        <begin position="369"/>
        <end position="413"/>
    </location>
</feature>
<dbReference type="AlphaFoldDB" id="A0A517WKY7"/>
<dbReference type="Pfam" id="PF05569">
    <property type="entry name" value="Peptidase_M56"/>
    <property type="match status" value="1"/>
</dbReference>
<feature type="domain" description="Peptidase M56" evidence="3">
    <location>
        <begin position="16"/>
        <end position="327"/>
    </location>
</feature>
<feature type="transmembrane region" description="Helical" evidence="2">
    <location>
        <begin position="50"/>
        <end position="67"/>
    </location>
</feature>
<evidence type="ECO:0000259" key="3">
    <source>
        <dbReference type="Pfam" id="PF05569"/>
    </source>
</evidence>
<protein>
    <submittedName>
        <fullName evidence="4">Regulatory protein BlaR1</fullName>
    </submittedName>
</protein>
<dbReference type="PANTHER" id="PTHR34978:SF3">
    <property type="entry name" value="SLR0241 PROTEIN"/>
    <property type="match status" value="1"/>
</dbReference>
<dbReference type="Proteomes" id="UP000320722">
    <property type="component" value="Chromosome"/>
</dbReference>
<keyword evidence="2" id="KW-0472">Membrane</keyword>
<feature type="transmembrane region" description="Helical" evidence="2">
    <location>
        <begin position="20"/>
        <end position="38"/>
    </location>
</feature>
<evidence type="ECO:0000313" key="5">
    <source>
        <dbReference type="Proteomes" id="UP000320722"/>
    </source>
</evidence>
<feature type="transmembrane region" description="Helical" evidence="2">
    <location>
        <begin position="344"/>
        <end position="364"/>
    </location>
</feature>
<dbReference type="RefSeq" id="WP_145044519.1">
    <property type="nucleotide sequence ID" value="NZ_CP036347.1"/>
</dbReference>
<dbReference type="PANTHER" id="PTHR34978">
    <property type="entry name" value="POSSIBLE SENSOR-TRANSDUCER PROTEIN BLAR"/>
    <property type="match status" value="1"/>
</dbReference>
<keyword evidence="2" id="KW-1133">Transmembrane helix</keyword>
<keyword evidence="2" id="KW-0812">Transmembrane</keyword>
<sequence length="647" mass="71883">MQTILQYIPFIGQPDFLLDLIIKSTVVLLVALVATRLLPQASAAVRHTVWSGALLAVLALFFVNGSMPKLTRPALATQETASSFSTPVTSSMQQTIPGSLPEVSAQPADYMKLPAAGNTQLQNAQAPVVSFPRADIHWNAIWLTGVLVMLIRLALLQFRLHAFSRQCNIITEGQLFDLLQQCRVELNCSQPVTLLTTDQRSLPMTWGVRRPSILLPREAQNWTEQEVRCALLHELAHVARRDCLWQLLVQLTHACYWFHPLVWFASRKLYLEREHACDDIVLQHGTRASDYADQLLQVVSAFRSSRSLKLTAVSLAAESGFSRRLKSILQETRDRRPVSLRTRLALTFTFVALTGLLAGFPIAFTAPVQAQNSSPQPPQVESRAESLVPPMQTEAKSVSPAKSVPGGPADVLPKLPVQQQSQPKVSIQEALPEPPGKVMLRNGKQEPRGLEANRPAVRSLNIVFAHDPGIGNYDGVVGRPQDIWNMVDLGTTAVDYTRYSDATPSTVRLRVTRHDGEWGIQGQSSIFQGYIYHNCRCVDLQTRVLDLPGGKYKIYVFAHGDAPNQNAKIELKVGNRVIGQKATASDGTWNYRNQPYREGVQYVSFDFDIKTGQELTLTSFRADSNYSMFNAIQIVPQTNLPPAPQVR</sequence>
<dbReference type="CDD" id="cd07341">
    <property type="entry name" value="M56_BlaR1_MecR1_like"/>
    <property type="match status" value="1"/>
</dbReference>
<dbReference type="InterPro" id="IPR008756">
    <property type="entry name" value="Peptidase_M56"/>
</dbReference>
<accession>A0A517WKY7</accession>
<name>A0A517WKY7_9PLAN</name>
<dbReference type="EMBL" id="CP036347">
    <property type="protein sequence ID" value="QDU05911.1"/>
    <property type="molecule type" value="Genomic_DNA"/>
</dbReference>